<name>A0A1E1X0S9_9ACAR</name>
<sequence>LTSGFLVAIMASDSGASDAPRNVPPNESIPGCGDIQTIGEGPTTTTAETETAITTTVSSTTKGPEKEEFPYYGIYKDEKGCTQNVLESWFQRGELPSRRRGQRRGRRPSSARVLRTVDCIKNCSGRLDTLPHGHMCLVATGHPSRSGGIKGGCYLGDCSPSGKCYHKYEKVSCRMPANNTAAKPYYVTPQ</sequence>
<organism evidence="1">
    <name type="scientific">Amblyomma aureolatum</name>
    <dbReference type="NCBI Taxonomy" id="187763"/>
    <lineage>
        <taxon>Eukaryota</taxon>
        <taxon>Metazoa</taxon>
        <taxon>Ecdysozoa</taxon>
        <taxon>Arthropoda</taxon>
        <taxon>Chelicerata</taxon>
        <taxon>Arachnida</taxon>
        <taxon>Acari</taxon>
        <taxon>Parasitiformes</taxon>
        <taxon>Ixodida</taxon>
        <taxon>Ixodoidea</taxon>
        <taxon>Ixodidae</taxon>
        <taxon>Amblyomminae</taxon>
        <taxon>Amblyomma</taxon>
    </lineage>
</organism>
<dbReference type="AlphaFoldDB" id="A0A1E1X0S9"/>
<feature type="non-terminal residue" evidence="1">
    <location>
        <position position="1"/>
    </location>
</feature>
<proteinExistence type="evidence at transcript level"/>
<accession>A0A1E1X0S9</accession>
<dbReference type="Gene3D" id="2.30.130.100">
    <property type="match status" value="1"/>
</dbReference>
<evidence type="ECO:0000313" key="1">
    <source>
        <dbReference type="EMBL" id="JAT92865.1"/>
    </source>
</evidence>
<dbReference type="EMBL" id="GFAC01006323">
    <property type="protein sequence ID" value="JAT92865.1"/>
    <property type="molecule type" value="mRNA"/>
</dbReference>
<reference evidence="1" key="1">
    <citation type="journal article" date="2017" name="Front. Cell. Infect. Microbiol.">
        <title>The Distinct Transcriptional Response of the Midgut of Amblyomma sculptum and Amblyomma aureolatum Ticks to Rickettsia rickettsii Correlates to Their Differences in Susceptibility to Infection.</title>
        <authorList>
            <person name="Martins L.A."/>
            <person name="Galletti M.F.B.M."/>
            <person name="Ribeiro J.M."/>
            <person name="Fujita A."/>
            <person name="Costa F.B."/>
            <person name="Labruna M.B."/>
            <person name="Daffre S."/>
            <person name="Fogaca A.C."/>
        </authorList>
    </citation>
    <scope>NUCLEOTIDE SEQUENCE</scope>
</reference>
<protein>
    <submittedName>
        <fullName evidence="1">Uncharacterized protein</fullName>
    </submittedName>
</protein>